<dbReference type="RefSeq" id="WP_055596458.1">
    <property type="nucleotide sequence ID" value="NZ_CP109134.1"/>
</dbReference>
<feature type="transmembrane region" description="Helical" evidence="6">
    <location>
        <begin position="12"/>
        <end position="33"/>
    </location>
</feature>
<keyword evidence="4 6" id="KW-1133">Transmembrane helix</keyword>
<feature type="compositionally biased region" description="Low complexity" evidence="7">
    <location>
        <begin position="263"/>
        <end position="275"/>
    </location>
</feature>
<evidence type="ECO:0000313" key="8">
    <source>
        <dbReference type="EMBL" id="WSD07924.1"/>
    </source>
</evidence>
<keyword evidence="9" id="KW-1185">Reference proteome</keyword>
<evidence type="ECO:0000313" key="9">
    <source>
        <dbReference type="Proteomes" id="UP001335325"/>
    </source>
</evidence>
<feature type="region of interest" description="Disordered" evidence="7">
    <location>
        <begin position="247"/>
        <end position="275"/>
    </location>
</feature>
<organism evidence="8 9">
    <name type="scientific">Streptomyces hirsutus</name>
    <dbReference type="NCBI Taxonomy" id="35620"/>
    <lineage>
        <taxon>Bacteria</taxon>
        <taxon>Bacillati</taxon>
        <taxon>Actinomycetota</taxon>
        <taxon>Actinomycetes</taxon>
        <taxon>Kitasatosporales</taxon>
        <taxon>Streptomycetaceae</taxon>
        <taxon>Streptomyces</taxon>
    </lineage>
</organism>
<dbReference type="CDD" id="cd06662">
    <property type="entry name" value="SURF1"/>
    <property type="match status" value="1"/>
</dbReference>
<dbReference type="GeneID" id="91545051"/>
<evidence type="ECO:0000256" key="1">
    <source>
        <dbReference type="ARBA" id="ARBA00004370"/>
    </source>
</evidence>
<keyword evidence="6" id="KW-1003">Cell membrane</keyword>
<protein>
    <recommendedName>
        <fullName evidence="6">SURF1-like protein</fullName>
    </recommendedName>
</protein>
<dbReference type="PANTHER" id="PTHR23427">
    <property type="entry name" value="SURFEIT LOCUS PROTEIN"/>
    <property type="match status" value="1"/>
</dbReference>
<feature type="transmembrane region" description="Helical" evidence="6">
    <location>
        <begin position="215"/>
        <end position="235"/>
    </location>
</feature>
<evidence type="ECO:0000256" key="5">
    <source>
        <dbReference type="ARBA" id="ARBA00023136"/>
    </source>
</evidence>
<evidence type="ECO:0000256" key="2">
    <source>
        <dbReference type="ARBA" id="ARBA00007165"/>
    </source>
</evidence>
<keyword evidence="5 6" id="KW-0472">Membrane</keyword>
<comment type="subcellular location">
    <subcellularLocation>
        <location evidence="6">Cell membrane</location>
        <topology evidence="6">Multi-pass membrane protein</topology>
    </subcellularLocation>
    <subcellularLocation>
        <location evidence="1">Membrane</location>
    </subcellularLocation>
</comment>
<accession>A0ABZ1GS35</accession>
<reference evidence="8 9" key="1">
    <citation type="submission" date="2022-10" db="EMBL/GenBank/DDBJ databases">
        <title>The complete genomes of actinobacterial strains from the NBC collection.</title>
        <authorList>
            <person name="Joergensen T.S."/>
            <person name="Alvarez Arevalo M."/>
            <person name="Sterndorff E.B."/>
            <person name="Faurdal D."/>
            <person name="Vuksanovic O."/>
            <person name="Mourched A.-S."/>
            <person name="Charusanti P."/>
            <person name="Shaw S."/>
            <person name="Blin K."/>
            <person name="Weber T."/>
        </authorList>
    </citation>
    <scope>NUCLEOTIDE SEQUENCE [LARGE SCALE GENOMIC DNA]</scope>
    <source>
        <strain evidence="8 9">NBC 01753</strain>
    </source>
</reference>
<dbReference type="EMBL" id="CP109134">
    <property type="protein sequence ID" value="WSD07924.1"/>
    <property type="molecule type" value="Genomic_DNA"/>
</dbReference>
<proteinExistence type="inferred from homology"/>
<gene>
    <name evidence="8" type="ORF">OIE73_20750</name>
</gene>
<evidence type="ECO:0000256" key="6">
    <source>
        <dbReference type="RuleBase" id="RU363076"/>
    </source>
</evidence>
<dbReference type="PROSITE" id="PS50895">
    <property type="entry name" value="SURF1"/>
    <property type="match status" value="1"/>
</dbReference>
<sequence length="275" mass="29991">MYRFLLTPRWWGINVFVLLAIPFCIFMGSWQLGRFEDRVENHRSAEENVASGRQEEARPLDTLLPVTKETSGRQATASGRYEEQFLVPHRDLDGEPGHYVLTLLHTDTGKVLPVVRGWLPGDPKPAGTPAPPDGEVTVTGALQASETPGSNGVTALSGLPEGQTGAISSASLVNLVPHDVYDAWITLTQGDSGMRAVPAVAPGGTGLDLKAFQNLGYTAEWFAFVGFVIFMWFRLVRREAELVRDTELGLVPDEEAKPEPGRQQDQQDQPSPSGV</sequence>
<keyword evidence="3 6" id="KW-0812">Transmembrane</keyword>
<name>A0ABZ1GS35_9ACTN</name>
<dbReference type="InterPro" id="IPR045214">
    <property type="entry name" value="Surf1/Surf4"/>
</dbReference>
<dbReference type="PANTHER" id="PTHR23427:SF2">
    <property type="entry name" value="SURFEIT LOCUS PROTEIN 1"/>
    <property type="match status" value="1"/>
</dbReference>
<evidence type="ECO:0000256" key="7">
    <source>
        <dbReference type="SAM" id="MobiDB-lite"/>
    </source>
</evidence>
<dbReference type="Pfam" id="PF02104">
    <property type="entry name" value="SURF1"/>
    <property type="match status" value="1"/>
</dbReference>
<comment type="similarity">
    <text evidence="2 6">Belongs to the SURF1 family.</text>
</comment>
<evidence type="ECO:0000256" key="3">
    <source>
        <dbReference type="ARBA" id="ARBA00022692"/>
    </source>
</evidence>
<evidence type="ECO:0000256" key="4">
    <source>
        <dbReference type="ARBA" id="ARBA00022989"/>
    </source>
</evidence>
<dbReference type="Proteomes" id="UP001335325">
    <property type="component" value="Chromosome"/>
</dbReference>
<dbReference type="InterPro" id="IPR002994">
    <property type="entry name" value="Surf1/Shy1"/>
</dbReference>